<evidence type="ECO:0000256" key="5">
    <source>
        <dbReference type="ARBA" id="ARBA00022989"/>
    </source>
</evidence>
<evidence type="ECO:0000256" key="7">
    <source>
        <dbReference type="SAM" id="Phobius"/>
    </source>
</evidence>
<evidence type="ECO:0000313" key="8">
    <source>
        <dbReference type="EMBL" id="KRX87303.1"/>
    </source>
</evidence>
<organism evidence="8 9">
    <name type="scientific">Trichinella pseudospiralis</name>
    <name type="common">Parasitic roundworm</name>
    <dbReference type="NCBI Taxonomy" id="6337"/>
    <lineage>
        <taxon>Eukaryota</taxon>
        <taxon>Metazoa</taxon>
        <taxon>Ecdysozoa</taxon>
        <taxon>Nematoda</taxon>
        <taxon>Enoplea</taxon>
        <taxon>Dorylaimia</taxon>
        <taxon>Trichinellida</taxon>
        <taxon>Trichinellidae</taxon>
        <taxon>Trichinella</taxon>
    </lineage>
</organism>
<sequence>MYSFFYYLLFTVSCMYHHRLIYTMINIILILSLLYFFVCSLDLLSKSFTLIGSRIIENMFYNNKILQSSMARVMVGLLATVLLQSSGVSTSIVVSMVASGAIDVKSAIPIIMGVNIGTSVTSTLISLVRTNNSNAFEKTFAAATLNTTALEESIASHNSSTANDVELVKRNCPLQEDLNLVNTSNSNHMFAYVSWSDTGIGMVLLAMSLMSVIGCLFGLVGVLNAIFRGSLAPSVRRLVNVKCPGCLSFLTG</sequence>
<dbReference type="AlphaFoldDB" id="A0A0V0XHQ8"/>
<evidence type="ECO:0000256" key="3">
    <source>
        <dbReference type="ARBA" id="ARBA00022475"/>
    </source>
</evidence>
<evidence type="ECO:0000313" key="9">
    <source>
        <dbReference type="Proteomes" id="UP000054815"/>
    </source>
</evidence>
<evidence type="ECO:0000256" key="2">
    <source>
        <dbReference type="ARBA" id="ARBA00005808"/>
    </source>
</evidence>
<dbReference type="EMBL" id="JYDU01000295">
    <property type="protein sequence ID" value="KRX87303.1"/>
    <property type="molecule type" value="Genomic_DNA"/>
</dbReference>
<gene>
    <name evidence="8" type="primary">SLC34A1</name>
    <name evidence="8" type="ORF">T4E_7066</name>
</gene>
<evidence type="ECO:0000256" key="6">
    <source>
        <dbReference type="ARBA" id="ARBA00023136"/>
    </source>
</evidence>
<accession>A0A0V0XHQ8</accession>
<reference evidence="8 9" key="1">
    <citation type="submission" date="2015-01" db="EMBL/GenBank/DDBJ databases">
        <title>Evolution of Trichinella species and genotypes.</title>
        <authorList>
            <person name="Korhonen P.K."/>
            <person name="Edoardo P."/>
            <person name="Giuseppe L.R."/>
            <person name="Gasser R.B."/>
        </authorList>
    </citation>
    <scope>NUCLEOTIDE SEQUENCE [LARGE SCALE GENOMIC DNA]</scope>
    <source>
        <strain evidence="8">ISS141</strain>
    </source>
</reference>
<dbReference type="PANTHER" id="PTHR10010:SF46">
    <property type="entry name" value="SODIUM-DEPENDENT PHOSPHATE TRANSPORT PROTEIN 2B"/>
    <property type="match status" value="1"/>
</dbReference>
<name>A0A0V0XHQ8_TRIPS</name>
<keyword evidence="3" id="KW-1003">Cell membrane</keyword>
<dbReference type="Pfam" id="PF02690">
    <property type="entry name" value="Na_Pi_cotrans"/>
    <property type="match status" value="1"/>
</dbReference>
<comment type="caution">
    <text evidence="8">The sequence shown here is derived from an EMBL/GenBank/DDBJ whole genome shotgun (WGS) entry which is preliminary data.</text>
</comment>
<evidence type="ECO:0000256" key="1">
    <source>
        <dbReference type="ARBA" id="ARBA00004424"/>
    </source>
</evidence>
<dbReference type="InterPro" id="IPR003841">
    <property type="entry name" value="Na/Pi_transpt"/>
</dbReference>
<dbReference type="GO" id="GO:0005436">
    <property type="term" value="F:sodium:phosphate symporter activity"/>
    <property type="evidence" value="ECO:0007669"/>
    <property type="project" value="InterPro"/>
</dbReference>
<keyword evidence="5 7" id="KW-1133">Transmembrane helix</keyword>
<keyword evidence="6 7" id="KW-0472">Membrane</keyword>
<protein>
    <submittedName>
        <fullName evidence="8">Sodium-dependent phosphate transport protein 2A</fullName>
    </submittedName>
</protein>
<proteinExistence type="inferred from homology"/>
<comment type="subcellular location">
    <subcellularLocation>
        <location evidence="1">Apical cell membrane</location>
        <topology evidence="1">Multi-pass membrane protein</topology>
    </subcellularLocation>
</comment>
<dbReference type="STRING" id="6337.A0A0V0XHQ8"/>
<feature type="transmembrane region" description="Helical" evidence="7">
    <location>
        <begin position="199"/>
        <end position="227"/>
    </location>
</feature>
<keyword evidence="4 7" id="KW-0812">Transmembrane</keyword>
<dbReference type="GO" id="GO:0044341">
    <property type="term" value="P:sodium-dependent phosphate transport"/>
    <property type="evidence" value="ECO:0007669"/>
    <property type="project" value="InterPro"/>
</dbReference>
<dbReference type="GO" id="GO:0016324">
    <property type="term" value="C:apical plasma membrane"/>
    <property type="evidence" value="ECO:0007669"/>
    <property type="project" value="UniProtKB-SubCell"/>
</dbReference>
<evidence type="ECO:0000256" key="4">
    <source>
        <dbReference type="ARBA" id="ARBA00022692"/>
    </source>
</evidence>
<dbReference type="Proteomes" id="UP000054815">
    <property type="component" value="Unassembled WGS sequence"/>
</dbReference>
<dbReference type="PANTHER" id="PTHR10010">
    <property type="entry name" value="SOLUTE CARRIER FAMILY 34 SODIUM PHOSPHATE , MEMBER 2-RELATED"/>
    <property type="match status" value="1"/>
</dbReference>
<feature type="transmembrane region" description="Helical" evidence="7">
    <location>
        <begin position="20"/>
        <end position="44"/>
    </location>
</feature>
<comment type="similarity">
    <text evidence="2">Belongs to the SLC34A transporter family.</text>
</comment>